<dbReference type="InterPro" id="IPR008906">
    <property type="entry name" value="HATC_C_dom"/>
</dbReference>
<dbReference type="AlphaFoldDB" id="A0A6A2YZ26"/>
<organism evidence="3 4">
    <name type="scientific">Hibiscus syriacus</name>
    <name type="common">Rose of Sharon</name>
    <dbReference type="NCBI Taxonomy" id="106335"/>
    <lineage>
        <taxon>Eukaryota</taxon>
        <taxon>Viridiplantae</taxon>
        <taxon>Streptophyta</taxon>
        <taxon>Embryophyta</taxon>
        <taxon>Tracheophyta</taxon>
        <taxon>Spermatophyta</taxon>
        <taxon>Magnoliopsida</taxon>
        <taxon>eudicotyledons</taxon>
        <taxon>Gunneridae</taxon>
        <taxon>Pentapetalae</taxon>
        <taxon>rosids</taxon>
        <taxon>malvids</taxon>
        <taxon>Malvales</taxon>
        <taxon>Malvaceae</taxon>
        <taxon>Malvoideae</taxon>
        <taxon>Hibiscus</taxon>
    </lineage>
</organism>
<reference evidence="3" key="1">
    <citation type="submission" date="2019-09" db="EMBL/GenBank/DDBJ databases">
        <title>Draft genome information of white flower Hibiscus syriacus.</title>
        <authorList>
            <person name="Kim Y.-M."/>
        </authorList>
    </citation>
    <scope>NUCLEOTIDE SEQUENCE [LARGE SCALE GENOMIC DNA]</scope>
    <source>
        <strain evidence="3">YM2019G1</strain>
    </source>
</reference>
<dbReference type="PANTHER" id="PTHR23272:SF184">
    <property type="entry name" value="OS03G0311250 PROTEIN"/>
    <property type="match status" value="1"/>
</dbReference>
<dbReference type="InterPro" id="IPR012337">
    <property type="entry name" value="RNaseH-like_sf"/>
</dbReference>
<dbReference type="SUPFAM" id="SSF53098">
    <property type="entry name" value="Ribonuclease H-like"/>
    <property type="match status" value="1"/>
</dbReference>
<gene>
    <name evidence="3" type="ORF">F3Y22_tig00111151pilonHSYRG00164</name>
</gene>
<evidence type="ECO:0000259" key="1">
    <source>
        <dbReference type="Pfam" id="PF05699"/>
    </source>
</evidence>
<protein>
    <recommendedName>
        <fullName evidence="5">HAT C-terminal dimerisation domain-containing protein</fullName>
    </recommendedName>
</protein>
<dbReference type="EMBL" id="VEPZ02001248">
    <property type="protein sequence ID" value="KAE8684162.1"/>
    <property type="molecule type" value="Genomic_DNA"/>
</dbReference>
<sequence>MISNISDDDEGIKKMTAQMNSKYDKYYGNIDNINVMMFMVVILDPRHKLNYVNWIVHDSYDETQATLLFLKINMVLQSLFDLYASLMPPSKTSDMSSSTSTFLPNFTQSGGKIDLQQLMASKFQRDTGCLLTNANKNELEKYLEDACESHVSNYDILQWWKDQPKRYPILHRMAKDVLAISISTVAYESAFSTGGRVLDSFRTSLTPKMVEALVCTQDWLRTSRSPIIIEESLIALEELEEAMKDLTLEQPEIIIDETINTLDDL</sequence>
<evidence type="ECO:0000313" key="4">
    <source>
        <dbReference type="Proteomes" id="UP000436088"/>
    </source>
</evidence>
<accession>A0A6A2YZ26</accession>
<feature type="domain" description="HAT C-terminal dimerisation" evidence="1">
    <location>
        <begin position="138"/>
        <end position="220"/>
    </location>
</feature>
<comment type="caution">
    <text evidence="3">The sequence shown here is derived from an EMBL/GenBank/DDBJ whole genome shotgun (WGS) entry which is preliminary data.</text>
</comment>
<evidence type="ECO:0000313" key="3">
    <source>
        <dbReference type="EMBL" id="KAE8684162.1"/>
    </source>
</evidence>
<keyword evidence="4" id="KW-1185">Reference proteome</keyword>
<evidence type="ECO:0000259" key="2">
    <source>
        <dbReference type="Pfam" id="PF14372"/>
    </source>
</evidence>
<dbReference type="InterPro" id="IPR025525">
    <property type="entry name" value="hAT-like_transposase_RNase-H"/>
</dbReference>
<dbReference type="Pfam" id="PF14372">
    <property type="entry name" value="hAT-like_RNase-H"/>
    <property type="match status" value="1"/>
</dbReference>
<dbReference type="GO" id="GO:0046983">
    <property type="term" value="F:protein dimerization activity"/>
    <property type="evidence" value="ECO:0007669"/>
    <property type="project" value="InterPro"/>
</dbReference>
<dbReference type="Proteomes" id="UP000436088">
    <property type="component" value="Unassembled WGS sequence"/>
</dbReference>
<dbReference type="GO" id="GO:0003677">
    <property type="term" value="F:DNA binding"/>
    <property type="evidence" value="ECO:0007669"/>
    <property type="project" value="InterPro"/>
</dbReference>
<feature type="domain" description="hAT-like transposase RNase-H fold" evidence="2">
    <location>
        <begin position="5"/>
        <end position="83"/>
    </location>
</feature>
<evidence type="ECO:0008006" key="5">
    <source>
        <dbReference type="Google" id="ProtNLM"/>
    </source>
</evidence>
<dbReference type="PANTHER" id="PTHR23272">
    <property type="entry name" value="BED FINGER-RELATED"/>
    <property type="match status" value="1"/>
</dbReference>
<dbReference type="Pfam" id="PF05699">
    <property type="entry name" value="Dimer_Tnp_hAT"/>
    <property type="match status" value="1"/>
</dbReference>
<proteinExistence type="predicted"/>
<name>A0A6A2YZ26_HIBSY</name>